<keyword evidence="4" id="KW-0645">Protease</keyword>
<evidence type="ECO:0000259" key="12">
    <source>
        <dbReference type="PROSITE" id="PS50106"/>
    </source>
</evidence>
<dbReference type="Pfam" id="PF02163">
    <property type="entry name" value="Peptidase_M50"/>
    <property type="match status" value="1"/>
</dbReference>
<feature type="transmembrane region" description="Helical" evidence="11">
    <location>
        <begin position="428"/>
        <end position="450"/>
    </location>
</feature>
<sequence>MTLLAINWGDAGIQALQFILSFSIIVTLHELGHFLTARWFKCRVEKFYLFFNPWFSLWKKKIGETEYGLGWVPFGGYVKISGMIDESMDKEQMKLPPQPYEFRAKPAWQRLIIMLAGIIVNLILGFLIYAMMLWHWGEEYIPTNKMTYGIAADSLSQSIGLRSGDKIIAADGEYVDKFEKIRMNVLLNSTKSLTVDRNGEKVNITIPEDFSSKLIHFKDVGYIGLRMPFLGIDSLASDTSAAAKAGIKANDKVLSVNGKPVTYFDEFRSVVIANKKKPVNMVLLRGADTVQVTVNIPGSGMIGIANKINEKVLDSLFEVKKIDYSFGESIPAAFRKSYETLESYWLQLKLIFGGKVNLNESLGSVFSIGKMYSTTWDWFTFWERTAFFSLVLALMNLLPIPGLDGGHALFTLIEMISGRKPSDKFMEYAQMVGMVLLLGLMAYALGLDIFRMFK</sequence>
<dbReference type="Gene3D" id="2.30.42.10">
    <property type="match status" value="2"/>
</dbReference>
<feature type="transmembrane region" description="Helical" evidence="11">
    <location>
        <begin position="12"/>
        <end position="31"/>
    </location>
</feature>
<dbReference type="CDD" id="cd06163">
    <property type="entry name" value="S2P-M50_PDZ_RseP-like"/>
    <property type="match status" value="1"/>
</dbReference>
<dbReference type="InterPro" id="IPR041489">
    <property type="entry name" value="PDZ_6"/>
</dbReference>
<comment type="similarity">
    <text evidence="3 11">Belongs to the peptidase M50B family.</text>
</comment>
<keyword evidence="7 11" id="KW-0862">Zinc</keyword>
<keyword evidence="9 11" id="KW-0482">Metalloprotease</keyword>
<keyword evidence="5 11" id="KW-0812">Transmembrane</keyword>
<feature type="domain" description="PDZ" evidence="12">
    <location>
        <begin position="203"/>
        <end position="261"/>
    </location>
</feature>
<dbReference type="PANTHER" id="PTHR42837:SF2">
    <property type="entry name" value="MEMBRANE METALLOPROTEASE ARASP2, CHLOROPLASTIC-RELATED"/>
    <property type="match status" value="1"/>
</dbReference>
<evidence type="ECO:0000313" key="13">
    <source>
        <dbReference type="EMBL" id="MBG9376320.1"/>
    </source>
</evidence>
<comment type="subcellular location">
    <subcellularLocation>
        <location evidence="2">Membrane</location>
        <topology evidence="2">Multi-pass membrane protein</topology>
    </subcellularLocation>
</comment>
<dbReference type="EMBL" id="JADWYR010000001">
    <property type="protein sequence ID" value="MBG9376320.1"/>
    <property type="molecule type" value="Genomic_DNA"/>
</dbReference>
<dbReference type="Proteomes" id="UP000628448">
    <property type="component" value="Unassembled WGS sequence"/>
</dbReference>
<dbReference type="GO" id="GO:0006508">
    <property type="term" value="P:proteolysis"/>
    <property type="evidence" value="ECO:0007669"/>
    <property type="project" value="UniProtKB-KW"/>
</dbReference>
<dbReference type="CDD" id="cd23081">
    <property type="entry name" value="cpPDZ_EcRseP-like"/>
    <property type="match status" value="1"/>
</dbReference>
<evidence type="ECO:0000256" key="8">
    <source>
        <dbReference type="ARBA" id="ARBA00022989"/>
    </source>
</evidence>
<keyword evidence="14" id="KW-1185">Reference proteome</keyword>
<accession>A0A931E2E4</accession>
<evidence type="ECO:0000256" key="11">
    <source>
        <dbReference type="RuleBase" id="RU362031"/>
    </source>
</evidence>
<dbReference type="InterPro" id="IPR008915">
    <property type="entry name" value="Peptidase_M50"/>
</dbReference>
<keyword evidence="11" id="KW-0479">Metal-binding</keyword>
<dbReference type="InterPro" id="IPR036034">
    <property type="entry name" value="PDZ_sf"/>
</dbReference>
<dbReference type="NCBIfam" id="TIGR00054">
    <property type="entry name" value="RIP metalloprotease RseP"/>
    <property type="match status" value="1"/>
</dbReference>
<evidence type="ECO:0000256" key="2">
    <source>
        <dbReference type="ARBA" id="ARBA00004141"/>
    </source>
</evidence>
<dbReference type="GO" id="GO:0016020">
    <property type="term" value="C:membrane"/>
    <property type="evidence" value="ECO:0007669"/>
    <property type="project" value="UniProtKB-SubCell"/>
</dbReference>
<dbReference type="EC" id="3.4.24.-" evidence="11"/>
<evidence type="ECO:0000256" key="5">
    <source>
        <dbReference type="ARBA" id="ARBA00022692"/>
    </source>
</evidence>
<dbReference type="InterPro" id="IPR001478">
    <property type="entry name" value="PDZ"/>
</dbReference>
<proteinExistence type="inferred from homology"/>
<evidence type="ECO:0000256" key="9">
    <source>
        <dbReference type="ARBA" id="ARBA00023049"/>
    </source>
</evidence>
<evidence type="ECO:0000256" key="3">
    <source>
        <dbReference type="ARBA" id="ARBA00007931"/>
    </source>
</evidence>
<evidence type="ECO:0000256" key="7">
    <source>
        <dbReference type="ARBA" id="ARBA00022833"/>
    </source>
</evidence>
<dbReference type="GO" id="GO:0046872">
    <property type="term" value="F:metal ion binding"/>
    <property type="evidence" value="ECO:0007669"/>
    <property type="project" value="UniProtKB-KW"/>
</dbReference>
<comment type="cofactor">
    <cofactor evidence="1 11">
        <name>Zn(2+)</name>
        <dbReference type="ChEBI" id="CHEBI:29105"/>
    </cofactor>
</comment>
<dbReference type="RefSeq" id="WP_196990331.1">
    <property type="nucleotide sequence ID" value="NZ_JADWYR010000001.1"/>
</dbReference>
<evidence type="ECO:0000256" key="1">
    <source>
        <dbReference type="ARBA" id="ARBA00001947"/>
    </source>
</evidence>
<keyword evidence="8 11" id="KW-1133">Transmembrane helix</keyword>
<keyword evidence="10 11" id="KW-0472">Membrane</keyword>
<evidence type="ECO:0000256" key="6">
    <source>
        <dbReference type="ARBA" id="ARBA00022801"/>
    </source>
</evidence>
<organism evidence="13 14">
    <name type="scientific">Panacibacter microcysteis</name>
    <dbReference type="NCBI Taxonomy" id="2793269"/>
    <lineage>
        <taxon>Bacteria</taxon>
        <taxon>Pseudomonadati</taxon>
        <taxon>Bacteroidota</taxon>
        <taxon>Chitinophagia</taxon>
        <taxon>Chitinophagales</taxon>
        <taxon>Chitinophagaceae</taxon>
        <taxon>Panacibacter</taxon>
    </lineage>
</organism>
<comment type="caution">
    <text evidence="13">The sequence shown here is derived from an EMBL/GenBank/DDBJ whole genome shotgun (WGS) entry which is preliminary data.</text>
</comment>
<name>A0A931E2E4_9BACT</name>
<dbReference type="SUPFAM" id="SSF50156">
    <property type="entry name" value="PDZ domain-like"/>
    <property type="match status" value="2"/>
</dbReference>
<feature type="transmembrane region" description="Helical" evidence="11">
    <location>
        <begin position="111"/>
        <end position="136"/>
    </location>
</feature>
<dbReference type="InterPro" id="IPR004387">
    <property type="entry name" value="Pept_M50_Zn"/>
</dbReference>
<dbReference type="SMART" id="SM00228">
    <property type="entry name" value="PDZ"/>
    <property type="match status" value="1"/>
</dbReference>
<evidence type="ECO:0000256" key="4">
    <source>
        <dbReference type="ARBA" id="ARBA00022670"/>
    </source>
</evidence>
<reference evidence="13" key="1">
    <citation type="submission" date="2020-11" db="EMBL/GenBank/DDBJ databases">
        <title>Bacterial whole genome sequence for Panacibacter sp. DH6.</title>
        <authorList>
            <person name="Le V."/>
            <person name="Ko S."/>
            <person name="Ahn C.-Y."/>
            <person name="Oh H.-M."/>
        </authorList>
    </citation>
    <scope>NUCLEOTIDE SEQUENCE</scope>
    <source>
        <strain evidence="13">DH6</strain>
    </source>
</reference>
<dbReference type="AlphaFoldDB" id="A0A931E2E4"/>
<gene>
    <name evidence="13" type="primary">rseP</name>
    <name evidence="13" type="ORF">I5907_08740</name>
</gene>
<dbReference type="GO" id="GO:0004222">
    <property type="term" value="F:metalloendopeptidase activity"/>
    <property type="evidence" value="ECO:0007669"/>
    <property type="project" value="InterPro"/>
</dbReference>
<evidence type="ECO:0000313" key="14">
    <source>
        <dbReference type="Proteomes" id="UP000628448"/>
    </source>
</evidence>
<dbReference type="Pfam" id="PF17820">
    <property type="entry name" value="PDZ_6"/>
    <property type="match status" value="1"/>
</dbReference>
<evidence type="ECO:0000256" key="10">
    <source>
        <dbReference type="ARBA" id="ARBA00023136"/>
    </source>
</evidence>
<dbReference type="PROSITE" id="PS50106">
    <property type="entry name" value="PDZ"/>
    <property type="match status" value="1"/>
</dbReference>
<keyword evidence="6 11" id="KW-0378">Hydrolase</keyword>
<protein>
    <recommendedName>
        <fullName evidence="11">Zinc metalloprotease</fullName>
        <ecNumber evidence="11">3.4.24.-</ecNumber>
    </recommendedName>
</protein>
<dbReference type="PANTHER" id="PTHR42837">
    <property type="entry name" value="REGULATOR OF SIGMA-E PROTEASE RSEP"/>
    <property type="match status" value="1"/>
</dbReference>